<sequence>MKNLKDLFEHQLRDLYSAESQLISALPTMVKQANTPNLKKAFEMHLKETQEHQIRLKDVCEDLGISPTGEVCNAMKGLIKEAKEFLEENVENEFVRDAGIIADAQRIEHYEIAGYGTVLRFAKELGYTVIAEKLNKTLQEEYAADEKLNSLATNQINRKAD</sequence>
<dbReference type="AlphaFoldDB" id="A0A3D5J203"/>
<dbReference type="SUPFAM" id="SSF47240">
    <property type="entry name" value="Ferritin-like"/>
    <property type="match status" value="1"/>
</dbReference>
<dbReference type="CDD" id="cd07909">
    <property type="entry name" value="YciF"/>
    <property type="match status" value="1"/>
</dbReference>
<protein>
    <submittedName>
        <fullName evidence="1">Ferritin-like domain-containing protein</fullName>
    </submittedName>
</protein>
<name>A0A3D5J203_9FLAO</name>
<dbReference type="PANTHER" id="PTHR30565">
    <property type="entry name" value="PROTEIN YCIF"/>
    <property type="match status" value="1"/>
</dbReference>
<dbReference type="InterPro" id="IPR010287">
    <property type="entry name" value="DUF892_YciF-like"/>
</dbReference>
<evidence type="ECO:0000313" key="1">
    <source>
        <dbReference type="EMBL" id="HCV81296.1"/>
    </source>
</evidence>
<dbReference type="Proteomes" id="UP000264330">
    <property type="component" value="Unassembled WGS sequence"/>
</dbReference>
<comment type="caution">
    <text evidence="1">The sequence shown here is derived from an EMBL/GenBank/DDBJ whole genome shotgun (WGS) entry which is preliminary data.</text>
</comment>
<dbReference type="PANTHER" id="PTHR30565:SF9">
    <property type="entry name" value="PROTEIN YCIF"/>
    <property type="match status" value="1"/>
</dbReference>
<proteinExistence type="predicted"/>
<evidence type="ECO:0000313" key="2">
    <source>
        <dbReference type="Proteomes" id="UP000264330"/>
    </source>
</evidence>
<dbReference type="InterPro" id="IPR047114">
    <property type="entry name" value="YciF"/>
</dbReference>
<accession>A0A3D5J203</accession>
<dbReference type="OMA" id="EHYEIAC"/>
<reference evidence="1 2" key="1">
    <citation type="journal article" date="2018" name="Nat. Biotechnol.">
        <title>A standardized bacterial taxonomy based on genome phylogeny substantially revises the tree of life.</title>
        <authorList>
            <person name="Parks D.H."/>
            <person name="Chuvochina M."/>
            <person name="Waite D.W."/>
            <person name="Rinke C."/>
            <person name="Skarshewski A."/>
            <person name="Chaumeil P.A."/>
            <person name="Hugenholtz P."/>
        </authorList>
    </citation>
    <scope>NUCLEOTIDE SEQUENCE [LARGE SCALE GENOMIC DNA]</scope>
    <source>
        <strain evidence="1">UBA9359</strain>
    </source>
</reference>
<organism evidence="1 2">
    <name type="scientific">Zunongwangia profunda</name>
    <dbReference type="NCBI Taxonomy" id="398743"/>
    <lineage>
        <taxon>Bacteria</taxon>
        <taxon>Pseudomonadati</taxon>
        <taxon>Bacteroidota</taxon>
        <taxon>Flavobacteriia</taxon>
        <taxon>Flavobacteriales</taxon>
        <taxon>Flavobacteriaceae</taxon>
        <taxon>Zunongwangia</taxon>
    </lineage>
</organism>
<dbReference type="Pfam" id="PF05974">
    <property type="entry name" value="DUF892"/>
    <property type="match status" value="1"/>
</dbReference>
<dbReference type="InterPro" id="IPR012347">
    <property type="entry name" value="Ferritin-like"/>
</dbReference>
<dbReference type="RefSeq" id="WP_013072771.1">
    <property type="nucleotide sequence ID" value="NZ_JAJGNW010000010.1"/>
</dbReference>
<dbReference type="InterPro" id="IPR009078">
    <property type="entry name" value="Ferritin-like_SF"/>
</dbReference>
<dbReference type="Gene3D" id="1.20.1260.10">
    <property type="match status" value="1"/>
</dbReference>
<dbReference type="EMBL" id="DPMF01000230">
    <property type="protein sequence ID" value="HCV81296.1"/>
    <property type="molecule type" value="Genomic_DNA"/>
</dbReference>
<gene>
    <name evidence="1" type="ORF">DGQ38_09625</name>
</gene>